<evidence type="ECO:0000259" key="4">
    <source>
        <dbReference type="PROSITE" id="PS50097"/>
    </source>
</evidence>
<dbReference type="SMART" id="SM00225">
    <property type="entry name" value="BTB"/>
    <property type="match status" value="1"/>
</dbReference>
<dbReference type="Pfam" id="PF00651">
    <property type="entry name" value="BTB"/>
    <property type="match status" value="1"/>
</dbReference>
<organism evidence="5 6">
    <name type="scientific">Elysia chlorotica</name>
    <name type="common">Eastern emerald elysia</name>
    <name type="synonym">Sea slug</name>
    <dbReference type="NCBI Taxonomy" id="188477"/>
    <lineage>
        <taxon>Eukaryota</taxon>
        <taxon>Metazoa</taxon>
        <taxon>Spiralia</taxon>
        <taxon>Lophotrochozoa</taxon>
        <taxon>Mollusca</taxon>
        <taxon>Gastropoda</taxon>
        <taxon>Heterobranchia</taxon>
        <taxon>Euthyneura</taxon>
        <taxon>Panpulmonata</taxon>
        <taxon>Sacoglossa</taxon>
        <taxon>Placobranchoidea</taxon>
        <taxon>Plakobranchidae</taxon>
        <taxon>Elysia</taxon>
    </lineage>
</organism>
<dbReference type="InterPro" id="IPR006652">
    <property type="entry name" value="Kelch_1"/>
</dbReference>
<dbReference type="Pfam" id="PF07707">
    <property type="entry name" value="BACK"/>
    <property type="match status" value="1"/>
</dbReference>
<dbReference type="Gene3D" id="2.120.10.80">
    <property type="entry name" value="Kelch-type beta propeller"/>
    <property type="match status" value="1"/>
</dbReference>
<reference evidence="5 6" key="1">
    <citation type="submission" date="2019-01" db="EMBL/GenBank/DDBJ databases">
        <title>A draft genome assembly of the solar-powered sea slug Elysia chlorotica.</title>
        <authorList>
            <person name="Cai H."/>
            <person name="Li Q."/>
            <person name="Fang X."/>
            <person name="Li J."/>
            <person name="Curtis N.E."/>
            <person name="Altenburger A."/>
            <person name="Shibata T."/>
            <person name="Feng M."/>
            <person name="Maeda T."/>
            <person name="Schwartz J.A."/>
            <person name="Shigenobu S."/>
            <person name="Lundholm N."/>
            <person name="Nishiyama T."/>
            <person name="Yang H."/>
            <person name="Hasebe M."/>
            <person name="Li S."/>
            <person name="Pierce S.K."/>
            <person name="Wang J."/>
        </authorList>
    </citation>
    <scope>NUCLEOTIDE SEQUENCE [LARGE SCALE GENOMIC DNA]</scope>
    <source>
        <strain evidence="5">EC2010</strain>
        <tissue evidence="5">Whole organism of an adult</tissue>
    </source>
</reference>
<feature type="compositionally biased region" description="Polar residues" evidence="3">
    <location>
        <begin position="106"/>
        <end position="116"/>
    </location>
</feature>
<evidence type="ECO:0000313" key="6">
    <source>
        <dbReference type="Proteomes" id="UP000271974"/>
    </source>
</evidence>
<dbReference type="STRING" id="188477.A0A3S1BVH5"/>
<dbReference type="InterPro" id="IPR000210">
    <property type="entry name" value="BTB/POZ_dom"/>
</dbReference>
<dbReference type="InterPro" id="IPR015915">
    <property type="entry name" value="Kelch-typ_b-propeller"/>
</dbReference>
<dbReference type="SMART" id="SM00612">
    <property type="entry name" value="Kelch"/>
    <property type="match status" value="2"/>
</dbReference>
<keyword evidence="6" id="KW-1185">Reference proteome</keyword>
<evidence type="ECO:0000313" key="5">
    <source>
        <dbReference type="EMBL" id="RUS89703.1"/>
    </source>
</evidence>
<dbReference type="PANTHER" id="PTHR45632:SF3">
    <property type="entry name" value="KELCH-LIKE PROTEIN 32"/>
    <property type="match status" value="1"/>
</dbReference>
<dbReference type="AlphaFoldDB" id="A0A3S1BVH5"/>
<dbReference type="Gene3D" id="1.25.40.420">
    <property type="match status" value="1"/>
</dbReference>
<comment type="caution">
    <text evidence="5">The sequence shown here is derived from an EMBL/GenBank/DDBJ whole genome shotgun (WGS) entry which is preliminary data.</text>
</comment>
<sequence length="741" mass="81817">MQHKASQCRRSAQMRKVQPLILLAATVGLSPRRALYRKACGVALAILSLGCPGRRCELNSITSSLDPTWDIPASMEVRRSSASVRQASNAPPPVARTPTPRRLSALSMSDTSSGHKTPSGGQGQEQGSVSQLSALPEDFPLEDVVETHNAVISENLETASDAASSAEGAPDFRYRHLADVMSALGGLWRRRLYTDLTLVVEGKAIRCHRIILASASPYFHTRLFTGRRESPVDKIFVTNISRCILEDVMDFIYTGECAIDCDNAEEVLEAAALFQIPSLHDMADLYLSENVDTGNCLRLFKISSKTGSSLTLEQSKWVVLNHFVSLYSTPMFKQLSCKELISILSSAELVAPAEEDMVTNAVISWLEADRAKRRSMLSEILRHVNIPKDRKEYIKQVLEVDPIAKKDVVCQRLMKRMKRSAETSLLECINKNLEAQAHAMKDDSVVFIGGIINEDNKFKCKQQVLAFNLEFRKFYPLASLPMGCDSGVASCVLGDDIFVSGVGEGRHGLVRYLSQQNMWRVLSPMMLGRRGHVMVAHEGFLYVLGGMVDHVIDGNKRITTSIERYDVKRNRWTQVANMAEGVWGASAVVHGAKIVTFGGYQSSRDSPTSSVQTFDIHTGLGRVSSQLPFPVALTQTARCGSAFYIVCPTGNVLRTVDCWRFQSAASIPDFRRAMFGLAAHNDRLLLAGGKFNQEAYDDVMLVDPVSHTVVTVPEKLPRPTYGFVCCTVALPRGHMVKMAFE</sequence>
<dbReference type="EMBL" id="RQTK01000049">
    <property type="protein sequence ID" value="RUS89703.1"/>
    <property type="molecule type" value="Genomic_DNA"/>
</dbReference>
<dbReference type="CDD" id="cd18186">
    <property type="entry name" value="BTB_POZ_ZBTB_KLHL-like"/>
    <property type="match status" value="1"/>
</dbReference>
<accession>A0A3S1BVH5</accession>
<dbReference type="PROSITE" id="PS50097">
    <property type="entry name" value="BTB"/>
    <property type="match status" value="1"/>
</dbReference>
<dbReference type="Pfam" id="PF01344">
    <property type="entry name" value="Kelch_1"/>
    <property type="match status" value="1"/>
</dbReference>
<evidence type="ECO:0000256" key="2">
    <source>
        <dbReference type="ARBA" id="ARBA00022737"/>
    </source>
</evidence>
<proteinExistence type="predicted"/>
<feature type="region of interest" description="Disordered" evidence="3">
    <location>
        <begin position="80"/>
        <end position="129"/>
    </location>
</feature>
<keyword evidence="2" id="KW-0677">Repeat</keyword>
<dbReference type="SUPFAM" id="SSF117281">
    <property type="entry name" value="Kelch motif"/>
    <property type="match status" value="1"/>
</dbReference>
<evidence type="ECO:0000256" key="3">
    <source>
        <dbReference type="SAM" id="MobiDB-lite"/>
    </source>
</evidence>
<gene>
    <name evidence="5" type="ORF">EGW08_002521</name>
</gene>
<keyword evidence="1" id="KW-0880">Kelch repeat</keyword>
<dbReference type="SMART" id="SM00875">
    <property type="entry name" value="BACK"/>
    <property type="match status" value="1"/>
</dbReference>
<dbReference type="SUPFAM" id="SSF54695">
    <property type="entry name" value="POZ domain"/>
    <property type="match status" value="1"/>
</dbReference>
<dbReference type="PANTHER" id="PTHR45632">
    <property type="entry name" value="LD33804P"/>
    <property type="match status" value="1"/>
</dbReference>
<dbReference type="InterPro" id="IPR011705">
    <property type="entry name" value="BACK"/>
</dbReference>
<feature type="domain" description="BTB" evidence="4">
    <location>
        <begin position="194"/>
        <end position="261"/>
    </location>
</feature>
<dbReference type="OrthoDB" id="6104796at2759"/>
<protein>
    <recommendedName>
        <fullName evidence="4">BTB domain-containing protein</fullName>
    </recommendedName>
</protein>
<dbReference type="InterPro" id="IPR011333">
    <property type="entry name" value="SKP1/BTB/POZ_sf"/>
</dbReference>
<dbReference type="Proteomes" id="UP000271974">
    <property type="component" value="Unassembled WGS sequence"/>
</dbReference>
<dbReference type="Gene3D" id="3.30.710.10">
    <property type="entry name" value="Potassium Channel Kv1.1, Chain A"/>
    <property type="match status" value="1"/>
</dbReference>
<evidence type="ECO:0000256" key="1">
    <source>
        <dbReference type="ARBA" id="ARBA00022441"/>
    </source>
</evidence>
<name>A0A3S1BVH5_ELYCH</name>